<reference evidence="5" key="1">
    <citation type="submission" date="2020-02" db="EMBL/GenBank/DDBJ databases">
        <title>Bird 10,000 Genomes (B10K) Project - Family phase.</title>
        <authorList>
            <person name="Zhang G."/>
        </authorList>
    </citation>
    <scope>NUCLEOTIDE SEQUENCE</scope>
    <source>
        <strain evidence="5">B10K-DU-030-59</strain>
    </source>
</reference>
<proteinExistence type="predicted"/>
<keyword evidence="4" id="KW-0677">Repeat</keyword>
<feature type="non-terminal residue" evidence="5">
    <location>
        <position position="490"/>
    </location>
</feature>
<evidence type="ECO:0000256" key="3">
    <source>
        <dbReference type="ARBA" id="ARBA00022614"/>
    </source>
</evidence>
<evidence type="ECO:0000256" key="4">
    <source>
        <dbReference type="ARBA" id="ARBA00022737"/>
    </source>
</evidence>
<protein>
    <submittedName>
        <fullName evidence="5">LRC14 protein</fullName>
    </submittedName>
</protein>
<dbReference type="AlphaFoldDB" id="A0A852KN16"/>
<dbReference type="OrthoDB" id="6479713at2759"/>
<dbReference type="GO" id="GO:0005737">
    <property type="term" value="C:cytoplasm"/>
    <property type="evidence" value="ECO:0007669"/>
    <property type="project" value="UniProtKB-SubCell"/>
</dbReference>
<dbReference type="Gene3D" id="3.80.10.10">
    <property type="entry name" value="Ribonuclease Inhibitor"/>
    <property type="match status" value="1"/>
</dbReference>
<evidence type="ECO:0000313" key="6">
    <source>
        <dbReference type="Proteomes" id="UP000654395"/>
    </source>
</evidence>
<name>A0A852KN16_UROIN</name>
<dbReference type="Proteomes" id="UP000654395">
    <property type="component" value="Unassembled WGS sequence"/>
</dbReference>
<dbReference type="InterPro" id="IPR050694">
    <property type="entry name" value="LRRC14/PRAME"/>
</dbReference>
<feature type="non-terminal residue" evidence="5">
    <location>
        <position position="1"/>
    </location>
</feature>
<dbReference type="InterPro" id="IPR032675">
    <property type="entry name" value="LRR_dom_sf"/>
</dbReference>
<dbReference type="EMBL" id="WBNH01005415">
    <property type="protein sequence ID" value="NXX79373.1"/>
    <property type="molecule type" value="Genomic_DNA"/>
</dbReference>
<comment type="subcellular location">
    <subcellularLocation>
        <location evidence="1">Cytoplasm</location>
    </subcellularLocation>
</comment>
<sequence>MQSLLFLCARRLLSHGPGACRALRLLPPDLYPVLCRAALLDGRVPALRLLVSSWPFPILSFQQLPLPGNSPGDKPHRSCIQAVVLAVVAHQHTREDSVTLLSLLSLSQSRCRLQLLDMTGLQDAACADHGPEGMSLWSCTVALAKAILELTKHQRQCLKRASKLQRGSPSPFTPVTVRSDLFVNATSCSVLRAALRSPRAPLRLSCRHFHAEELSAATTDSLLESLEPEGLRRVVLRFNNLGLPGLCFVLPRLRRFPALSSLQLPYSNVDVRRGGAGTDAAIRCLAAHLRALPALRELDLYSSRLSGKLEQLLGELEAPLESLALAFCSLLPCDLTFVSRSLHAPALRQLDLSGHDLTSPELLQALQQLLARASCSLLQLQLLECRLTDGELRLLLPTLRRCRRLRCLGLFGNPLSAEALSCLARHGMDLPDLCLVGYSQPLGCSDQHGPGQEEGDFEAELRRLLDGAGRTDTVWTSSFQHYGAIDYFSL</sequence>
<gene>
    <name evidence="5" type="primary">Lrrc14</name>
    <name evidence="5" type="ORF">UROIND_R14916</name>
</gene>
<keyword evidence="6" id="KW-1185">Reference proteome</keyword>
<evidence type="ECO:0000313" key="5">
    <source>
        <dbReference type="EMBL" id="NXX79373.1"/>
    </source>
</evidence>
<keyword evidence="3" id="KW-0433">Leucine-rich repeat</keyword>
<dbReference type="PANTHER" id="PTHR14224">
    <property type="entry name" value="SIMILAR TO PREFERENTIALLY EXPRESSED ANTIGEN IN MELANOMA-LIKE 3"/>
    <property type="match status" value="1"/>
</dbReference>
<keyword evidence="2" id="KW-0963">Cytoplasm</keyword>
<evidence type="ECO:0000256" key="1">
    <source>
        <dbReference type="ARBA" id="ARBA00004496"/>
    </source>
</evidence>
<organism evidence="5 6">
    <name type="scientific">Urocolius indicus</name>
    <name type="common">Red-faced mousebird</name>
    <name type="synonym">Colius indicus</name>
    <dbReference type="NCBI Taxonomy" id="458196"/>
    <lineage>
        <taxon>Eukaryota</taxon>
        <taxon>Metazoa</taxon>
        <taxon>Chordata</taxon>
        <taxon>Craniata</taxon>
        <taxon>Vertebrata</taxon>
        <taxon>Euteleostomi</taxon>
        <taxon>Archelosauria</taxon>
        <taxon>Archosauria</taxon>
        <taxon>Dinosauria</taxon>
        <taxon>Saurischia</taxon>
        <taxon>Theropoda</taxon>
        <taxon>Coelurosauria</taxon>
        <taxon>Aves</taxon>
        <taxon>Neognathae</taxon>
        <taxon>Neoaves</taxon>
        <taxon>Telluraves</taxon>
        <taxon>Coraciimorphae</taxon>
        <taxon>Coliiformes</taxon>
        <taxon>Coliidae</taxon>
        <taxon>Urocolius</taxon>
    </lineage>
</organism>
<dbReference type="PANTHER" id="PTHR14224:SF9">
    <property type="entry name" value="LEUCINE-RICH REPEAT-CONTAINING PROTEIN 14"/>
    <property type="match status" value="1"/>
</dbReference>
<accession>A0A852KN16</accession>
<comment type="caution">
    <text evidence="5">The sequence shown here is derived from an EMBL/GenBank/DDBJ whole genome shotgun (WGS) entry which is preliminary data.</text>
</comment>
<evidence type="ECO:0000256" key="2">
    <source>
        <dbReference type="ARBA" id="ARBA00022490"/>
    </source>
</evidence>
<dbReference type="SUPFAM" id="SSF52047">
    <property type="entry name" value="RNI-like"/>
    <property type="match status" value="1"/>
</dbReference>